<dbReference type="Gene3D" id="1.10.1200.10">
    <property type="entry name" value="ACP-like"/>
    <property type="match status" value="1"/>
</dbReference>
<dbReference type="SMART" id="SM00822">
    <property type="entry name" value="PKS_KR"/>
    <property type="match status" value="1"/>
</dbReference>
<dbReference type="PROSITE" id="PS00606">
    <property type="entry name" value="KS3_1"/>
    <property type="match status" value="1"/>
</dbReference>
<dbReference type="InterPro" id="IPR020807">
    <property type="entry name" value="PKS_DH"/>
</dbReference>
<evidence type="ECO:0000259" key="8">
    <source>
        <dbReference type="PROSITE" id="PS52019"/>
    </source>
</evidence>
<dbReference type="GO" id="GO:0004315">
    <property type="term" value="F:3-oxoacyl-[acyl-carrier-protein] synthase activity"/>
    <property type="evidence" value="ECO:0007669"/>
    <property type="project" value="InterPro"/>
</dbReference>
<gene>
    <name evidence="9" type="ORF">BW685_23380</name>
</gene>
<accession>A0A1R1J6Q5</accession>
<dbReference type="InterPro" id="IPR018201">
    <property type="entry name" value="Ketoacyl_synth_AS"/>
</dbReference>
<dbReference type="Gene3D" id="3.10.129.110">
    <property type="entry name" value="Polyketide synthase dehydratase"/>
    <property type="match status" value="1"/>
</dbReference>
<name>A0A1R1J6Q5_9BURK</name>
<dbReference type="GO" id="GO:0005886">
    <property type="term" value="C:plasma membrane"/>
    <property type="evidence" value="ECO:0007669"/>
    <property type="project" value="TreeGrafter"/>
</dbReference>
<dbReference type="GO" id="GO:0006633">
    <property type="term" value="P:fatty acid biosynthetic process"/>
    <property type="evidence" value="ECO:0007669"/>
    <property type="project" value="InterPro"/>
</dbReference>
<dbReference type="InterPro" id="IPR049551">
    <property type="entry name" value="PKS_DH_C"/>
</dbReference>
<dbReference type="InterPro" id="IPR049900">
    <property type="entry name" value="PKS_mFAS_DH"/>
</dbReference>
<dbReference type="SUPFAM" id="SSF53901">
    <property type="entry name" value="Thiolase-like"/>
    <property type="match status" value="1"/>
</dbReference>
<dbReference type="InterPro" id="IPR050091">
    <property type="entry name" value="PKS_NRPS_Biosynth_Enz"/>
</dbReference>
<dbReference type="PANTHER" id="PTHR43775">
    <property type="entry name" value="FATTY ACID SYNTHASE"/>
    <property type="match status" value="1"/>
</dbReference>
<feature type="region of interest" description="Disordered" evidence="5">
    <location>
        <begin position="889"/>
        <end position="921"/>
    </location>
</feature>
<feature type="compositionally biased region" description="Low complexity" evidence="5">
    <location>
        <begin position="889"/>
        <end position="907"/>
    </location>
</feature>
<feature type="compositionally biased region" description="Polar residues" evidence="5">
    <location>
        <begin position="1200"/>
        <end position="1214"/>
    </location>
</feature>
<proteinExistence type="predicted"/>
<feature type="active site" description="Proton donor; for dehydratase activity" evidence="4">
    <location>
        <position position="239"/>
    </location>
</feature>
<feature type="domain" description="Carrier" evidence="6">
    <location>
        <begin position="792"/>
        <end position="870"/>
    </location>
</feature>
<evidence type="ECO:0000259" key="7">
    <source>
        <dbReference type="PROSITE" id="PS52004"/>
    </source>
</evidence>
<sequence length="1214" mass="129483">MTDLVQYIFGEVKNRRLSKGDALDFIREYQARAEAGGAPLHPLLQRNTSDLAEQRFSSTLHAHAFFLADHVVKGQRVLPGVCYLEMAREALARASEAPAPGAGMRLRNVVWARPIVVQDTPVEAHIGLYPEADGAIDYEIYVRPDDSAEAPAIHSRGTAEWMAGAAATVDLAALRASCTREHLTADAFYALYRDKGLALGPGLRAVQELWIGEDVVLARLAQPEGTAHDGYVLHPSLMDAAVTASVGLRVSSARVEGPLALPFALQELEVLGSDGLRGDAWAVARFSPGSRVTDRVQKYDLDVCDASGQVRVRFRGFSTRILDQAPAAGQRATEAETLLLQPDWRAAPVLPGEPLRDGGHRVLCHGGAVDAAALAARLAARCTTLPEDFAAQVEVVLEQVREGLDANPAQPLLVQLVVPASGAQRLSAALDGALRSARLEYPRFVGQVIEVDADDADRLAAVLLENIRHPDDQRIRYVGGERQVLGWRELTADRPQVPWKDGGVYLITGGLGGLGYLTAREIAGRVSGATLVLTGRRRIESIGAPDGLQRIHALEALGATVEYRAVDVTDRDAVAQAVLQVREDHQALDGIVHAAGVLRDSLLAKKTPAECAAVLGPKVAGLINLDEASRALDLDCFICFSSLAGVLGNAGQTDYAAANAFMDAYAAHHNSLAASGQRRGRMVSVNWPLWRDGGMRVDASTERAMEQATGMVAMRTESGIAALYLALGSGLDQVAVVEGRAARMREVLLGHAAQAEETTAEPVPVATQAAVAPAASATPVAPVEGVANADSQALLDKVKRLLTQVAAKLLKLKATEINGDAELSSYGFDSLMLAEFVNRLNQDYRFGLAPTVFFEYSTLNKFARHLSEQHHALLAEHFDVRGKPAAAAVSAATPAGPASSAAAPARPAGRRARLAAPVQPSAAARPADDPVVIVGMSGCFPMADDVDAFWRNLADGRTCIREVPADRWDWRDYWGDPIREVDKTNIKLGGFIDGVGHFDPLFFGISPKEAEMMDPQQRLLMLHVWNCIEDAGHAPASLAGSHTALFVGTASTGYSRLVFRAQMAIEGYMNTGAAPSVGPNRMSYFLDLHGPSEPVETACSSALVAIRRGVQAIQSGESDMAIVGGVNTIVNPDAHISFSKAGMLCEDGRCKTFSDQANGYVRGEGVGMLLLKRLSAAERDGDHIYAIVRGTSENHGGRANSLTAPNPNAQAELI</sequence>
<dbReference type="Pfam" id="PF08659">
    <property type="entry name" value="KR"/>
    <property type="match status" value="1"/>
</dbReference>
<feature type="region of interest" description="N-terminal hotdog fold" evidence="4">
    <location>
        <begin position="41"/>
        <end position="166"/>
    </location>
</feature>
<comment type="caution">
    <text evidence="9">The sequence shown here is derived from an EMBL/GenBank/DDBJ whole genome shotgun (WGS) entry which is preliminary data.</text>
</comment>
<evidence type="ECO:0000256" key="2">
    <source>
        <dbReference type="ARBA" id="ARBA00022553"/>
    </source>
</evidence>
<reference evidence="9 10" key="1">
    <citation type="submission" date="2017-01" db="EMBL/GenBank/DDBJ databases">
        <title>Phylogeographic, genomic and meropenem susceptibility analysis of Burkholderia ubonensis.</title>
        <authorList>
            <person name="Price E.P."/>
            <person name="Sarovich D.S."/>
            <person name="Webb J.R."/>
            <person name="Hall C.M."/>
            <person name="Sahl J.W."/>
            <person name="Kaestli M."/>
            <person name="Mayo M."/>
            <person name="Harrington G."/>
            <person name="Baker A.L."/>
            <person name="Sidak-Loftis L.C."/>
            <person name="Lummis M."/>
            <person name="Schupp J.M."/>
            <person name="Gillece J.D."/>
            <person name="Tuanyok A."/>
            <person name="Warner J."/>
            <person name="Busch J.D."/>
            <person name="Keim P."/>
            <person name="Currie B.J."/>
            <person name="Wagner D.M."/>
        </authorList>
    </citation>
    <scope>NUCLEOTIDE SEQUENCE [LARGE SCALE GENOMIC DNA]</scope>
    <source>
        <strain evidence="9 10">A21</strain>
    </source>
</reference>
<dbReference type="InterPro" id="IPR057326">
    <property type="entry name" value="KR_dom"/>
</dbReference>
<dbReference type="SMART" id="SM00825">
    <property type="entry name" value="PKS_KS"/>
    <property type="match status" value="1"/>
</dbReference>
<dbReference type="EMBL" id="MTJZ01000038">
    <property type="protein sequence ID" value="OMG71007.1"/>
    <property type="molecule type" value="Genomic_DNA"/>
</dbReference>
<feature type="region of interest" description="Disordered" evidence="5">
    <location>
        <begin position="1195"/>
        <end position="1214"/>
    </location>
</feature>
<feature type="non-terminal residue" evidence="9">
    <location>
        <position position="1214"/>
    </location>
</feature>
<dbReference type="AlphaFoldDB" id="A0A1R1J6Q5"/>
<dbReference type="PROSITE" id="PS50075">
    <property type="entry name" value="CARRIER"/>
    <property type="match status" value="1"/>
</dbReference>
<dbReference type="InterPro" id="IPR020841">
    <property type="entry name" value="PKS_Beta-ketoAc_synthase_dom"/>
</dbReference>
<feature type="domain" description="Ketosynthase family 3 (KS3)" evidence="7">
    <location>
        <begin position="928"/>
        <end position="1214"/>
    </location>
</feature>
<keyword evidence="1" id="KW-0596">Phosphopantetheine</keyword>
<dbReference type="SUPFAM" id="SSF47336">
    <property type="entry name" value="ACP-like"/>
    <property type="match status" value="1"/>
</dbReference>
<dbReference type="InterPro" id="IPR049552">
    <property type="entry name" value="PKS_DH_N"/>
</dbReference>
<dbReference type="Pfam" id="PF00550">
    <property type="entry name" value="PP-binding"/>
    <property type="match status" value="1"/>
</dbReference>
<dbReference type="GO" id="GO:0031177">
    <property type="term" value="F:phosphopantetheine binding"/>
    <property type="evidence" value="ECO:0007669"/>
    <property type="project" value="InterPro"/>
</dbReference>
<dbReference type="SMART" id="SM01294">
    <property type="entry name" value="PKS_PP_betabranch"/>
    <property type="match status" value="1"/>
</dbReference>
<dbReference type="InterPro" id="IPR014030">
    <property type="entry name" value="Ketoacyl_synth_N"/>
</dbReference>
<dbReference type="Pfam" id="PF21089">
    <property type="entry name" value="PKS_DH_N"/>
    <property type="match status" value="1"/>
</dbReference>
<dbReference type="Pfam" id="PF00109">
    <property type="entry name" value="ketoacyl-synt"/>
    <property type="match status" value="1"/>
</dbReference>
<dbReference type="PROSITE" id="PS52019">
    <property type="entry name" value="PKS_MFAS_DH"/>
    <property type="match status" value="1"/>
</dbReference>
<evidence type="ECO:0000256" key="1">
    <source>
        <dbReference type="ARBA" id="ARBA00022450"/>
    </source>
</evidence>
<dbReference type="Gene3D" id="3.40.50.720">
    <property type="entry name" value="NAD(P)-binding Rossmann-like Domain"/>
    <property type="match status" value="1"/>
</dbReference>
<dbReference type="SUPFAM" id="SSF51735">
    <property type="entry name" value="NAD(P)-binding Rossmann-fold domains"/>
    <property type="match status" value="2"/>
</dbReference>
<dbReference type="InterPro" id="IPR036736">
    <property type="entry name" value="ACP-like_sf"/>
</dbReference>
<dbReference type="Proteomes" id="UP000187194">
    <property type="component" value="Unassembled WGS sequence"/>
</dbReference>
<keyword evidence="2" id="KW-0597">Phosphoprotein</keyword>
<dbReference type="PROSITE" id="PS52004">
    <property type="entry name" value="KS3_2"/>
    <property type="match status" value="1"/>
</dbReference>
<dbReference type="PANTHER" id="PTHR43775:SF37">
    <property type="entry name" value="SI:DKEY-61P9.11"/>
    <property type="match status" value="1"/>
</dbReference>
<dbReference type="SMART" id="SM00823">
    <property type="entry name" value="PKS_PP"/>
    <property type="match status" value="1"/>
</dbReference>
<evidence type="ECO:0000256" key="4">
    <source>
        <dbReference type="PROSITE-ProRule" id="PRU01363"/>
    </source>
</evidence>
<protein>
    <submittedName>
        <fullName evidence="9">Uncharacterized protein</fullName>
    </submittedName>
</protein>
<dbReference type="InterPro" id="IPR016039">
    <property type="entry name" value="Thiolase-like"/>
</dbReference>
<evidence type="ECO:0000256" key="3">
    <source>
        <dbReference type="ARBA" id="ARBA00022679"/>
    </source>
</evidence>
<dbReference type="Pfam" id="PF14765">
    <property type="entry name" value="PS-DH"/>
    <property type="match status" value="1"/>
</dbReference>
<dbReference type="GO" id="GO:0071770">
    <property type="term" value="P:DIM/DIP cell wall layer assembly"/>
    <property type="evidence" value="ECO:0007669"/>
    <property type="project" value="TreeGrafter"/>
</dbReference>
<evidence type="ECO:0000259" key="6">
    <source>
        <dbReference type="PROSITE" id="PS50075"/>
    </source>
</evidence>
<keyword evidence="3" id="KW-0808">Transferase</keyword>
<feature type="active site" description="Proton acceptor; for dehydratase activity" evidence="4">
    <location>
        <position position="70"/>
    </location>
</feature>
<feature type="region of interest" description="C-terminal hotdog fold" evidence="4">
    <location>
        <begin position="179"/>
        <end position="328"/>
    </location>
</feature>
<dbReference type="InterPro" id="IPR020806">
    <property type="entry name" value="PKS_PP-bd"/>
</dbReference>
<dbReference type="CDD" id="cd00833">
    <property type="entry name" value="PKS"/>
    <property type="match status" value="1"/>
</dbReference>
<dbReference type="SMART" id="SM00826">
    <property type="entry name" value="PKS_DH"/>
    <property type="match status" value="1"/>
</dbReference>
<dbReference type="InterPro" id="IPR009081">
    <property type="entry name" value="PP-bd_ACP"/>
</dbReference>
<dbReference type="InterPro" id="IPR042104">
    <property type="entry name" value="PKS_dehydratase_sf"/>
</dbReference>
<dbReference type="CDD" id="cd08953">
    <property type="entry name" value="KR_2_SDR_x"/>
    <property type="match status" value="1"/>
</dbReference>
<dbReference type="Gene3D" id="3.40.47.10">
    <property type="match status" value="1"/>
</dbReference>
<evidence type="ECO:0000256" key="5">
    <source>
        <dbReference type="SAM" id="MobiDB-lite"/>
    </source>
</evidence>
<evidence type="ECO:0000313" key="10">
    <source>
        <dbReference type="Proteomes" id="UP000187194"/>
    </source>
</evidence>
<dbReference type="GO" id="GO:0004312">
    <property type="term" value="F:fatty acid synthase activity"/>
    <property type="evidence" value="ECO:0007669"/>
    <property type="project" value="TreeGrafter"/>
</dbReference>
<dbReference type="InterPro" id="IPR013968">
    <property type="entry name" value="PKS_KR"/>
</dbReference>
<dbReference type="GO" id="GO:0005737">
    <property type="term" value="C:cytoplasm"/>
    <property type="evidence" value="ECO:0007669"/>
    <property type="project" value="TreeGrafter"/>
</dbReference>
<evidence type="ECO:0000313" key="9">
    <source>
        <dbReference type="EMBL" id="OMG71007.1"/>
    </source>
</evidence>
<organism evidence="9 10">
    <name type="scientific">Burkholderia ubonensis</name>
    <dbReference type="NCBI Taxonomy" id="101571"/>
    <lineage>
        <taxon>Bacteria</taxon>
        <taxon>Pseudomonadati</taxon>
        <taxon>Pseudomonadota</taxon>
        <taxon>Betaproteobacteria</taxon>
        <taxon>Burkholderiales</taxon>
        <taxon>Burkholderiaceae</taxon>
        <taxon>Burkholderia</taxon>
        <taxon>Burkholderia cepacia complex</taxon>
    </lineage>
</organism>
<feature type="domain" description="PKS/mFAS DH" evidence="8">
    <location>
        <begin position="41"/>
        <end position="328"/>
    </location>
</feature>
<dbReference type="InterPro" id="IPR036291">
    <property type="entry name" value="NAD(P)-bd_dom_sf"/>
</dbReference>